<dbReference type="AlphaFoldDB" id="A0A840ID64"/>
<dbReference type="Pfam" id="PF00534">
    <property type="entry name" value="Glycos_transf_1"/>
    <property type="match status" value="1"/>
</dbReference>
<dbReference type="Proteomes" id="UP000585272">
    <property type="component" value="Unassembled WGS sequence"/>
</dbReference>
<accession>A0A840ID64</accession>
<dbReference type="PANTHER" id="PTHR47779">
    <property type="entry name" value="SYNTHASE (CCG-9), PUTATIVE (AFU_ORTHOLOGUE AFUA_3G12100)-RELATED"/>
    <property type="match status" value="1"/>
</dbReference>
<comment type="subunit">
    <text evidence="2">Homodimer.</text>
</comment>
<dbReference type="GO" id="GO:0006006">
    <property type="term" value="P:glucose metabolic process"/>
    <property type="evidence" value="ECO:0007669"/>
    <property type="project" value="UniProtKB-KW"/>
</dbReference>
<protein>
    <submittedName>
        <fullName evidence="9">Trehalose synthase</fullName>
        <ecNumber evidence="9">2.4.1.245</ecNumber>
    </submittedName>
</protein>
<feature type="domain" description="Glycosyl transferase family 1" evidence="7">
    <location>
        <begin position="375"/>
        <end position="459"/>
    </location>
</feature>
<evidence type="ECO:0000256" key="6">
    <source>
        <dbReference type="ARBA" id="ARBA00023277"/>
    </source>
</evidence>
<gene>
    <name evidence="9" type="ORF">BDZ31_002385</name>
</gene>
<dbReference type="InterPro" id="IPR049438">
    <property type="entry name" value="TreT_GT1"/>
</dbReference>
<organism evidence="9 10">
    <name type="scientific">Conexibacter arvalis</name>
    <dbReference type="NCBI Taxonomy" id="912552"/>
    <lineage>
        <taxon>Bacteria</taxon>
        <taxon>Bacillati</taxon>
        <taxon>Actinomycetota</taxon>
        <taxon>Thermoleophilia</taxon>
        <taxon>Solirubrobacterales</taxon>
        <taxon>Conexibacteraceae</taxon>
        <taxon>Conexibacter</taxon>
    </lineage>
</organism>
<dbReference type="RefSeq" id="WP_183342258.1">
    <property type="nucleotide sequence ID" value="NZ_JACHNU010000002.1"/>
</dbReference>
<evidence type="ECO:0000256" key="2">
    <source>
        <dbReference type="ARBA" id="ARBA00011738"/>
    </source>
</evidence>
<evidence type="ECO:0000256" key="3">
    <source>
        <dbReference type="ARBA" id="ARBA00022526"/>
    </source>
</evidence>
<dbReference type="PANTHER" id="PTHR47779:SF1">
    <property type="entry name" value="SYNTHASE (CCG-9), PUTATIVE (AFU_ORTHOLOGUE AFUA_3G12100)-RELATED"/>
    <property type="match status" value="1"/>
</dbReference>
<evidence type="ECO:0000259" key="7">
    <source>
        <dbReference type="Pfam" id="PF00534"/>
    </source>
</evidence>
<evidence type="ECO:0000313" key="10">
    <source>
        <dbReference type="Proteomes" id="UP000585272"/>
    </source>
</evidence>
<feature type="domain" description="Trehalose synthase N-terminal" evidence="8">
    <location>
        <begin position="55"/>
        <end position="205"/>
    </location>
</feature>
<dbReference type="Gene3D" id="3.40.50.2000">
    <property type="entry name" value="Glycogen Phosphorylase B"/>
    <property type="match status" value="2"/>
</dbReference>
<evidence type="ECO:0000313" key="9">
    <source>
        <dbReference type="EMBL" id="MBB4662799.1"/>
    </source>
</evidence>
<evidence type="ECO:0000256" key="1">
    <source>
        <dbReference type="ARBA" id="ARBA00009481"/>
    </source>
</evidence>
<keyword evidence="6" id="KW-0119">Carbohydrate metabolism</keyword>
<dbReference type="InterPro" id="IPR001296">
    <property type="entry name" value="Glyco_trans_1"/>
</dbReference>
<comment type="caution">
    <text evidence="9">The sequence shown here is derived from an EMBL/GenBank/DDBJ whole genome shotgun (WGS) entry which is preliminary data.</text>
</comment>
<dbReference type="Pfam" id="PF21269">
    <property type="entry name" value="TreT_GT1"/>
    <property type="match status" value="1"/>
</dbReference>
<evidence type="ECO:0000256" key="5">
    <source>
        <dbReference type="ARBA" id="ARBA00022679"/>
    </source>
</evidence>
<reference evidence="9 10" key="1">
    <citation type="submission" date="2020-08" db="EMBL/GenBank/DDBJ databases">
        <title>Genomic Encyclopedia of Archaeal and Bacterial Type Strains, Phase II (KMG-II): from individual species to whole genera.</title>
        <authorList>
            <person name="Goeker M."/>
        </authorList>
    </citation>
    <scope>NUCLEOTIDE SEQUENCE [LARGE SCALE GENOMIC DNA]</scope>
    <source>
        <strain evidence="9 10">DSM 23288</strain>
    </source>
</reference>
<keyword evidence="4 9" id="KW-0328">Glycosyltransferase</keyword>
<keyword evidence="10" id="KW-1185">Reference proteome</keyword>
<sequence>MALSDGTGTRRLREVPVQALDVGRLASIVGRERIERFGRIAAAMRDALGGRVVFNVNSTAAGGGVAEMLQSLLAYVRGAGVDARWLVIDGDPEFFAITKRLHNGLYGSDGDGGPLGPAERARYDEVARRNADELAAVVRPGDVVIVHDPQPAGLTAAARRAGAIVVWRCHIGAEEQNEWTARAWEFLRPRLETVDAIVVSRPSFAPPWAERERVHAIPPSIDPFAAKNAAIPDEEVLHALCSAGLLAGAEPSAPLAFLHRDGSPGRVVRAVDVLQTGPPPPPDAPLVAQVSRWDWMKDMAGVMEGFAAHVDRALGAHLLLVGPAVTGVADDPEAATVLDDCMRRWHALPHAARERIHLACMPMHDPDEQAAVVNAVQRHAAVVVQKSIAEGFGLTVAEAMWKRRPVVASAVGGIQDQIDDGVNGVLLADPGDLPAFGCALERLLADPELADRLGEAAYARVVDQFLGDRHLERWAGLLATLVGDAARHAI</sequence>
<dbReference type="GO" id="GO:0102986">
    <property type="term" value="F:trehalose synthase activity"/>
    <property type="evidence" value="ECO:0007669"/>
    <property type="project" value="UniProtKB-EC"/>
</dbReference>
<dbReference type="EMBL" id="JACHNU010000002">
    <property type="protein sequence ID" value="MBB4662799.1"/>
    <property type="molecule type" value="Genomic_DNA"/>
</dbReference>
<comment type="similarity">
    <text evidence="1">Belongs to the glycosyltransferase group 1 family. Glycosyltransferase 4 subfamily.</text>
</comment>
<dbReference type="SUPFAM" id="SSF53756">
    <property type="entry name" value="UDP-Glycosyltransferase/glycogen phosphorylase"/>
    <property type="match status" value="1"/>
</dbReference>
<keyword evidence="3" id="KW-0313">Glucose metabolism</keyword>
<evidence type="ECO:0000256" key="4">
    <source>
        <dbReference type="ARBA" id="ARBA00022676"/>
    </source>
</evidence>
<evidence type="ECO:0000259" key="8">
    <source>
        <dbReference type="Pfam" id="PF21269"/>
    </source>
</evidence>
<dbReference type="InterPro" id="IPR052078">
    <property type="entry name" value="Trehalose_Metab_GTase"/>
</dbReference>
<name>A0A840ID64_9ACTN</name>
<proteinExistence type="inferred from homology"/>
<dbReference type="EC" id="2.4.1.245" evidence="9"/>
<keyword evidence="5 9" id="KW-0808">Transferase</keyword>